<evidence type="ECO:0000259" key="3">
    <source>
        <dbReference type="PROSITE" id="PS51178"/>
    </source>
</evidence>
<keyword evidence="2" id="KW-0812">Transmembrane</keyword>
<evidence type="ECO:0000313" key="4">
    <source>
        <dbReference type="EMBL" id="MBB6629392.1"/>
    </source>
</evidence>
<evidence type="ECO:0000313" key="5">
    <source>
        <dbReference type="Proteomes" id="UP000523955"/>
    </source>
</evidence>
<feature type="region of interest" description="Disordered" evidence="1">
    <location>
        <begin position="60"/>
        <end position="87"/>
    </location>
</feature>
<evidence type="ECO:0000256" key="1">
    <source>
        <dbReference type="SAM" id="MobiDB-lite"/>
    </source>
</evidence>
<organism evidence="4 5">
    <name type="scientific">Nocardioides luti</name>
    <dbReference type="NCBI Taxonomy" id="2761101"/>
    <lineage>
        <taxon>Bacteria</taxon>
        <taxon>Bacillati</taxon>
        <taxon>Actinomycetota</taxon>
        <taxon>Actinomycetes</taxon>
        <taxon>Propionibacteriales</taxon>
        <taxon>Nocardioidaceae</taxon>
        <taxon>Nocardioides</taxon>
    </lineage>
</organism>
<dbReference type="Pfam" id="PF03793">
    <property type="entry name" value="PASTA"/>
    <property type="match status" value="1"/>
</dbReference>
<reference evidence="4 5" key="1">
    <citation type="submission" date="2020-08" db="EMBL/GenBank/DDBJ databases">
        <authorList>
            <person name="Seo M.-J."/>
        </authorList>
    </citation>
    <scope>NUCLEOTIDE SEQUENCE [LARGE SCALE GENOMIC DNA]</scope>
    <source>
        <strain evidence="4 5">KIGAM211</strain>
    </source>
</reference>
<dbReference type="AlphaFoldDB" id="A0A7X0RJF7"/>
<dbReference type="InterPro" id="IPR005543">
    <property type="entry name" value="PASTA_dom"/>
</dbReference>
<dbReference type="CDD" id="cd06577">
    <property type="entry name" value="PASTA_pknB"/>
    <property type="match status" value="1"/>
</dbReference>
<dbReference type="Gene3D" id="3.30.10.20">
    <property type="match status" value="1"/>
</dbReference>
<dbReference type="PROSITE" id="PS51178">
    <property type="entry name" value="PASTA"/>
    <property type="match status" value="1"/>
</dbReference>
<name>A0A7X0RJF7_9ACTN</name>
<keyword evidence="5" id="KW-1185">Reference proteome</keyword>
<proteinExistence type="predicted"/>
<dbReference type="RefSeq" id="WP_185254355.1">
    <property type="nucleotide sequence ID" value="NZ_JACKXE010000001.1"/>
</dbReference>
<feature type="transmembrane region" description="Helical" evidence="2">
    <location>
        <begin position="39"/>
        <end position="60"/>
    </location>
</feature>
<keyword evidence="2" id="KW-0472">Membrane</keyword>
<feature type="domain" description="PASTA" evidence="3">
    <location>
        <begin position="215"/>
        <end position="290"/>
    </location>
</feature>
<accession>A0A7X0RJF7</accession>
<keyword evidence="2" id="KW-1133">Transmembrane helix</keyword>
<sequence length="401" mass="41801">MSDHELADLLERSADRVSVSQPPLADIRNAACRTRRRRAALGGVVAVAAVAAVIGGAALAPSRSTDPGQRDPRPPAAAGNGDPAPPGTRLVGIGRTAIAVPEDWGTNQVQCGAATRPTVVIDMPVRPACGLSSPRLFDSVWIEPGVNRSLFVPVEDVEIDGVTARRDEVSCDATGVGRGRLCTGTVYLPSEDASYQAQATSAPRVREILSWIRVLANGVAVPGFAGFDLDHQDADAGAHYRAALEDAGLRVEVTTEPRPGAKAGYVLDVEPAPGTVLAPGDVVRMTEVADPRGPADEVSIEVNSLGPGDNMDYRGRTDQQIRAGTTLRVDLGATVWVFGQGSRIGTLTGTLAGSSLVPDDAPGPNRGRIWRAMARGTTTLLISIVADGQPVRLGSVTVVVR</sequence>
<gene>
    <name evidence="4" type="ORF">H5V45_18845</name>
</gene>
<protein>
    <submittedName>
        <fullName evidence="4">PASTA domain-containing protein</fullName>
    </submittedName>
</protein>
<evidence type="ECO:0000256" key="2">
    <source>
        <dbReference type="SAM" id="Phobius"/>
    </source>
</evidence>
<dbReference type="Proteomes" id="UP000523955">
    <property type="component" value="Unassembled WGS sequence"/>
</dbReference>
<comment type="caution">
    <text evidence="4">The sequence shown here is derived from an EMBL/GenBank/DDBJ whole genome shotgun (WGS) entry which is preliminary data.</text>
</comment>
<dbReference type="EMBL" id="JACKXE010000001">
    <property type="protein sequence ID" value="MBB6629392.1"/>
    <property type="molecule type" value="Genomic_DNA"/>
</dbReference>